<dbReference type="Gene3D" id="3.40.50.1010">
    <property type="entry name" value="5'-nuclease"/>
    <property type="match status" value="2"/>
</dbReference>
<dbReference type="CDD" id="cd09870">
    <property type="entry name" value="PIN_YEN1"/>
    <property type="match status" value="1"/>
</dbReference>
<dbReference type="InterPro" id="IPR037316">
    <property type="entry name" value="Yen1_H3TH"/>
</dbReference>
<dbReference type="Proteomes" id="UP001302126">
    <property type="component" value="Unassembled WGS sequence"/>
</dbReference>
<feature type="compositionally biased region" description="Polar residues" evidence="3">
    <location>
        <begin position="622"/>
        <end position="646"/>
    </location>
</feature>
<comment type="caution">
    <text evidence="6">The sequence shown here is derived from an EMBL/GenBank/DDBJ whole genome shotgun (WGS) entry which is preliminary data.</text>
</comment>
<dbReference type="AlphaFoldDB" id="A0AAN7AJ72"/>
<dbReference type="Pfam" id="PF18380">
    <property type="entry name" value="GEN1_C"/>
    <property type="match status" value="1"/>
</dbReference>
<dbReference type="InterPro" id="IPR036279">
    <property type="entry name" value="5-3_exonuclease_C_sf"/>
</dbReference>
<dbReference type="GO" id="GO:0017108">
    <property type="term" value="F:5'-flap endonuclease activity"/>
    <property type="evidence" value="ECO:0007669"/>
    <property type="project" value="TreeGrafter"/>
</dbReference>
<dbReference type="InterPro" id="IPR041177">
    <property type="entry name" value="GEN1_C"/>
</dbReference>
<dbReference type="Pfam" id="PF00867">
    <property type="entry name" value="XPG_I"/>
    <property type="match status" value="1"/>
</dbReference>
<evidence type="ECO:0000256" key="3">
    <source>
        <dbReference type="SAM" id="MobiDB-lite"/>
    </source>
</evidence>
<keyword evidence="7" id="KW-1185">Reference proteome</keyword>
<dbReference type="GO" id="GO:0008821">
    <property type="term" value="F:crossover junction DNA endonuclease activity"/>
    <property type="evidence" value="ECO:0007669"/>
    <property type="project" value="InterPro"/>
</dbReference>
<feature type="compositionally biased region" description="Low complexity" evidence="3">
    <location>
        <begin position="817"/>
        <end position="828"/>
    </location>
</feature>
<dbReference type="EMBL" id="MU864400">
    <property type="protein sequence ID" value="KAK4187600.1"/>
    <property type="molecule type" value="Genomic_DNA"/>
</dbReference>
<dbReference type="Pfam" id="PF00752">
    <property type="entry name" value="XPG_N"/>
    <property type="match status" value="1"/>
</dbReference>
<sequence length="905" mass="98554">MGIKGIYKEIGPGQRISLSKLAISSLESSSSSPRPFRLAIDISIWQFQVQAARGGTNPAIRTLFYRLVRLLSLAIHPIFVFDGPHKPAFKRGKKVSGRPGDRVGTAQAKQMIRLFGFTLHDAPGEAEAECALLQREGVVDAVLSEDVDTIMFGCQKTLRNWTAEGKGSKTPTHVTLYDAAEIAKGSSGLDREGMVLVALMSGGDYMPEGVPGCGIKVACEAARAGFGKELCKIKQSDEKGRKEWRERLKHELQTNESGFFRIKHKALEIPEDFPDMESLGYYTHPVVSKQATVDRLKRDFPPVRAQVDVSGLREFVRGTFDWEFLGGAYKLIRTLAPGLLTQKMLERFSSPTDYGNDTEREEEDEAALVKTITKRREHFSADATPELRISFIPIKIVPLDLENEPIEEVEEHGRTGLALNSDDDFDAGEADEEKKGAKKPFDPSQPDLIWVPETLAKLCVPLTVEDWETRQRAKEHKKTGSQATKISRAKKLDAQAGALDKYVSVTKAVSVINSKDNSPTKAPPAKPSVTTKPKPTKRISKKSTTEKPSADINPWSIAWQASPPRATQSFLSQPPPQKSASSFTEPILISSSPVAVYSPPPSLSPVSSPAETTLTRQKRHQTPSQAPSYPSQQEVAHLTSSPTRASASRPLKRSKSGAGDNITSSTSFVSVTATATTATTTASLKMTAITKTTRQRQQPSSQSSIKSFGRTVKNNPITAARSRVKPLNMPVEFLSSDPEEEDSFLEDDALPSLETFSKTRFSSTQPQSKPLPTATARGALSRGNTAPPTLPPSTTKPTQASRLQSIFDGDDDDDVFGIDSYSSNSYSSKPRQTTFQRTGSAPPLNVKVASSSRPTLISTKSATTTTTTTTKSAAPAIKPKPNPSLIFADFEDSESEIECVDLTAD</sequence>
<feature type="compositionally biased region" description="Polar residues" evidence="3">
    <location>
        <begin position="565"/>
        <end position="584"/>
    </location>
</feature>
<evidence type="ECO:0000313" key="7">
    <source>
        <dbReference type="Proteomes" id="UP001302126"/>
    </source>
</evidence>
<keyword evidence="1" id="KW-0540">Nuclease</keyword>
<dbReference type="FunFam" id="3.40.50.1010:FF:000051">
    <property type="entry name" value="Rad2-like endonuclease, putative (AFU_orthologue AFUA_3G13260)"/>
    <property type="match status" value="1"/>
</dbReference>
<dbReference type="GO" id="GO:0006281">
    <property type="term" value="P:DNA repair"/>
    <property type="evidence" value="ECO:0007669"/>
    <property type="project" value="UniProtKB-ARBA"/>
</dbReference>
<accession>A0AAN7AJ72</accession>
<evidence type="ECO:0000259" key="4">
    <source>
        <dbReference type="SMART" id="SM00484"/>
    </source>
</evidence>
<feature type="compositionally biased region" description="Basic and acidic residues" evidence="3">
    <location>
        <begin position="432"/>
        <end position="441"/>
    </location>
</feature>
<feature type="compositionally biased region" description="Polar residues" evidence="3">
    <location>
        <begin position="755"/>
        <end position="770"/>
    </location>
</feature>
<dbReference type="SMART" id="SM00485">
    <property type="entry name" value="XPGN"/>
    <property type="match status" value="1"/>
</dbReference>
<evidence type="ECO:0000256" key="1">
    <source>
        <dbReference type="ARBA" id="ARBA00022722"/>
    </source>
</evidence>
<reference evidence="6" key="2">
    <citation type="submission" date="2023-05" db="EMBL/GenBank/DDBJ databases">
        <authorList>
            <consortium name="Lawrence Berkeley National Laboratory"/>
            <person name="Steindorff A."/>
            <person name="Hensen N."/>
            <person name="Bonometti L."/>
            <person name="Westerberg I."/>
            <person name="Brannstrom I.O."/>
            <person name="Guillou S."/>
            <person name="Cros-Aarteil S."/>
            <person name="Calhoun S."/>
            <person name="Haridas S."/>
            <person name="Kuo A."/>
            <person name="Mondo S."/>
            <person name="Pangilinan J."/>
            <person name="Riley R."/>
            <person name="Labutti K."/>
            <person name="Andreopoulos B."/>
            <person name="Lipzen A."/>
            <person name="Chen C."/>
            <person name="Yanf M."/>
            <person name="Daum C."/>
            <person name="Ng V."/>
            <person name="Clum A."/>
            <person name="Ohm R."/>
            <person name="Martin F."/>
            <person name="Silar P."/>
            <person name="Natvig D."/>
            <person name="Lalanne C."/>
            <person name="Gautier V."/>
            <person name="Ament-Velasquez S.L."/>
            <person name="Kruys A."/>
            <person name="Hutchinson M.I."/>
            <person name="Powell A.J."/>
            <person name="Barry K."/>
            <person name="Miller A.N."/>
            <person name="Grigoriev I.V."/>
            <person name="Debuchy R."/>
            <person name="Gladieux P."/>
            <person name="Thoren M.H."/>
            <person name="Johannesson H."/>
        </authorList>
    </citation>
    <scope>NUCLEOTIDE SEQUENCE</scope>
    <source>
        <strain evidence="6">PSN309</strain>
    </source>
</reference>
<evidence type="ECO:0000259" key="5">
    <source>
        <dbReference type="SMART" id="SM00485"/>
    </source>
</evidence>
<feature type="compositionally biased region" description="Low complexity" evidence="3">
    <location>
        <begin position="695"/>
        <end position="704"/>
    </location>
</feature>
<evidence type="ECO:0008006" key="8">
    <source>
        <dbReference type="Google" id="ProtNLM"/>
    </source>
</evidence>
<keyword evidence="2" id="KW-0378">Hydrolase</keyword>
<dbReference type="PRINTS" id="PR00853">
    <property type="entry name" value="XPGRADSUPER"/>
</dbReference>
<gene>
    <name evidence="6" type="ORF">QBC35DRAFT_498377</name>
</gene>
<feature type="compositionally biased region" description="Low complexity" evidence="3">
    <location>
        <begin position="858"/>
        <end position="879"/>
    </location>
</feature>
<feature type="compositionally biased region" description="Acidic residues" evidence="3">
    <location>
        <begin position="421"/>
        <end position="431"/>
    </location>
</feature>
<dbReference type="InterPro" id="IPR029060">
    <property type="entry name" value="PIN-like_dom_sf"/>
</dbReference>
<dbReference type="Gene3D" id="1.10.150.20">
    <property type="entry name" value="5' to 3' exonuclease, C-terminal subdomain"/>
    <property type="match status" value="1"/>
</dbReference>
<feature type="compositionally biased region" description="Polar residues" evidence="3">
    <location>
        <begin position="829"/>
        <end position="839"/>
    </location>
</feature>
<evidence type="ECO:0000313" key="6">
    <source>
        <dbReference type="EMBL" id="KAK4187600.1"/>
    </source>
</evidence>
<proteinExistence type="predicted"/>
<feature type="domain" description="XPG-I" evidence="4">
    <location>
        <begin position="113"/>
        <end position="188"/>
    </location>
</feature>
<dbReference type="InterPro" id="IPR006086">
    <property type="entry name" value="XPG-I_dom"/>
</dbReference>
<protein>
    <recommendedName>
        <fullName evidence="8">DNA repair endonuclease</fullName>
    </recommendedName>
</protein>
<organism evidence="6 7">
    <name type="scientific">Podospora australis</name>
    <dbReference type="NCBI Taxonomy" id="1536484"/>
    <lineage>
        <taxon>Eukaryota</taxon>
        <taxon>Fungi</taxon>
        <taxon>Dikarya</taxon>
        <taxon>Ascomycota</taxon>
        <taxon>Pezizomycotina</taxon>
        <taxon>Sordariomycetes</taxon>
        <taxon>Sordariomycetidae</taxon>
        <taxon>Sordariales</taxon>
        <taxon>Podosporaceae</taxon>
        <taxon>Podospora</taxon>
    </lineage>
</organism>
<dbReference type="CDD" id="cd09906">
    <property type="entry name" value="H3TH_YEN1"/>
    <property type="match status" value="1"/>
</dbReference>
<feature type="region of interest" description="Disordered" evidence="3">
    <location>
        <begin position="408"/>
        <end position="446"/>
    </location>
</feature>
<dbReference type="SUPFAM" id="SSF88723">
    <property type="entry name" value="PIN domain-like"/>
    <property type="match status" value="1"/>
</dbReference>
<feature type="compositionally biased region" description="Polar residues" evidence="3">
    <location>
        <begin position="848"/>
        <end position="857"/>
    </location>
</feature>
<dbReference type="PANTHER" id="PTHR11081">
    <property type="entry name" value="FLAP ENDONUCLEASE FAMILY MEMBER"/>
    <property type="match status" value="1"/>
</dbReference>
<dbReference type="FunFam" id="3.40.50.1010:FF:000037">
    <property type="entry name" value="Rad2-like endonuclease, putative (AFU_orthologue AFUA_3G13260)"/>
    <property type="match status" value="1"/>
</dbReference>
<dbReference type="SMART" id="SM00484">
    <property type="entry name" value="XPGI"/>
    <property type="match status" value="1"/>
</dbReference>
<dbReference type="InterPro" id="IPR006085">
    <property type="entry name" value="XPG_DNA_repair_N"/>
</dbReference>
<dbReference type="SUPFAM" id="SSF47807">
    <property type="entry name" value="5' to 3' exonuclease, C-terminal subdomain"/>
    <property type="match status" value="1"/>
</dbReference>
<feature type="region of interest" description="Disordered" evidence="3">
    <location>
        <begin position="755"/>
        <end position="883"/>
    </location>
</feature>
<dbReference type="PANTHER" id="PTHR11081:SF75">
    <property type="entry name" value="ENDONUCLEASE, PUTATIVE (AFU_ORTHOLOGUE AFUA_3G13260)-RELATED"/>
    <property type="match status" value="1"/>
</dbReference>
<reference evidence="6" key="1">
    <citation type="journal article" date="2023" name="Mol. Phylogenet. Evol.">
        <title>Genome-scale phylogeny and comparative genomics of the fungal order Sordariales.</title>
        <authorList>
            <person name="Hensen N."/>
            <person name="Bonometti L."/>
            <person name="Westerberg I."/>
            <person name="Brannstrom I.O."/>
            <person name="Guillou S."/>
            <person name="Cros-Aarteil S."/>
            <person name="Calhoun S."/>
            <person name="Haridas S."/>
            <person name="Kuo A."/>
            <person name="Mondo S."/>
            <person name="Pangilinan J."/>
            <person name="Riley R."/>
            <person name="LaButti K."/>
            <person name="Andreopoulos B."/>
            <person name="Lipzen A."/>
            <person name="Chen C."/>
            <person name="Yan M."/>
            <person name="Daum C."/>
            <person name="Ng V."/>
            <person name="Clum A."/>
            <person name="Steindorff A."/>
            <person name="Ohm R.A."/>
            <person name="Martin F."/>
            <person name="Silar P."/>
            <person name="Natvig D.O."/>
            <person name="Lalanne C."/>
            <person name="Gautier V."/>
            <person name="Ament-Velasquez S.L."/>
            <person name="Kruys A."/>
            <person name="Hutchinson M.I."/>
            <person name="Powell A.J."/>
            <person name="Barry K."/>
            <person name="Miller A.N."/>
            <person name="Grigoriev I.V."/>
            <person name="Debuchy R."/>
            <person name="Gladieux P."/>
            <person name="Hiltunen Thoren M."/>
            <person name="Johannesson H."/>
        </authorList>
    </citation>
    <scope>NUCLEOTIDE SEQUENCE</scope>
    <source>
        <strain evidence="6">PSN309</strain>
    </source>
</reference>
<feature type="region of interest" description="Disordered" evidence="3">
    <location>
        <begin position="514"/>
        <end position="670"/>
    </location>
</feature>
<feature type="region of interest" description="Disordered" evidence="3">
    <location>
        <begin position="688"/>
        <end position="723"/>
    </location>
</feature>
<evidence type="ECO:0000256" key="2">
    <source>
        <dbReference type="ARBA" id="ARBA00022801"/>
    </source>
</evidence>
<feature type="domain" description="XPG N-terminal" evidence="5">
    <location>
        <begin position="1"/>
        <end position="101"/>
    </location>
</feature>
<name>A0AAN7AJ72_9PEZI</name>
<dbReference type="InterPro" id="IPR006084">
    <property type="entry name" value="XPG/Rad2"/>
</dbReference>